<reference evidence="2 3" key="1">
    <citation type="submission" date="2019-12" db="EMBL/GenBank/DDBJ databases">
        <authorList>
            <person name="Jiao W.-B."/>
            <person name="Schneeberger K."/>
        </authorList>
    </citation>
    <scope>NUCLEOTIDE SEQUENCE [LARGE SCALE GENOMIC DNA]</scope>
    <source>
        <strain evidence="3">cv. C24</strain>
    </source>
</reference>
<gene>
    <name evidence="2" type="ORF">C24_LOCUS23523</name>
</gene>
<accession>A0A5S9Y8C7</accession>
<dbReference type="Proteomes" id="UP000434276">
    <property type="component" value="Unassembled WGS sequence"/>
</dbReference>
<dbReference type="EMBL" id="CACSHJ010000096">
    <property type="protein sequence ID" value="CAA0405478.1"/>
    <property type="molecule type" value="Genomic_DNA"/>
</dbReference>
<feature type="region of interest" description="Disordered" evidence="1">
    <location>
        <begin position="140"/>
        <end position="179"/>
    </location>
</feature>
<feature type="compositionally biased region" description="Basic and acidic residues" evidence="1">
    <location>
        <begin position="148"/>
        <end position="168"/>
    </location>
</feature>
<proteinExistence type="predicted"/>
<sequence>MEIINVAVEVGYIVGVHELNELLSVRTFIALALPTKEFIELFKVVLEGKTLWNSFTLDRFIEVNRNLQMSPPRQLHHLPPPPPIPQGTSARAIASRCKTLSKLIVEACEANKSFLMSTIDKKEYSRTLLVDNGSTEGARFTGTFRFTPRREGRSGRSPRRDRSPRCDSPRPSSRDGTNQRLELIAPLDRLLHPDRWVLLLSSHLLLLDLVAKILFEVRLPDRNMLSLGILLQDGVLQSANAFYSMLTIHLGGAGHRCLEGKFSSLEADLCSRSDSKQKLEDRVDHLSSELVKSNGELQYQRHDKLRTNSRLPEIDSLIGVKSQKRPNLLLLDQTHKEDFSKEQERSELEAVLTEKRSRLAVLPTSILNTSRSSSPNHALANQLIAEALPVVNYETVIVPDDENDVGLEPETTSEQPPAAEPNETEPAFAEPDVAMDS</sequence>
<dbReference type="AlphaFoldDB" id="A0A5S9Y8C7"/>
<feature type="compositionally biased region" description="Low complexity" evidence="1">
    <location>
        <begin position="414"/>
        <end position="431"/>
    </location>
</feature>
<dbReference type="ExpressionAtlas" id="A0A5S9Y8C7">
    <property type="expression patterns" value="baseline"/>
</dbReference>
<protein>
    <submittedName>
        <fullName evidence="2">Uncharacterized protein</fullName>
    </submittedName>
</protein>
<evidence type="ECO:0000256" key="1">
    <source>
        <dbReference type="SAM" id="MobiDB-lite"/>
    </source>
</evidence>
<evidence type="ECO:0000313" key="2">
    <source>
        <dbReference type="EMBL" id="CAA0405478.1"/>
    </source>
</evidence>
<name>A0A5S9Y8C7_ARATH</name>
<feature type="region of interest" description="Disordered" evidence="1">
    <location>
        <begin position="399"/>
        <end position="437"/>
    </location>
</feature>
<evidence type="ECO:0000313" key="3">
    <source>
        <dbReference type="Proteomes" id="UP000434276"/>
    </source>
</evidence>
<organism evidence="2 3">
    <name type="scientific">Arabidopsis thaliana</name>
    <name type="common">Mouse-ear cress</name>
    <dbReference type="NCBI Taxonomy" id="3702"/>
    <lineage>
        <taxon>Eukaryota</taxon>
        <taxon>Viridiplantae</taxon>
        <taxon>Streptophyta</taxon>
        <taxon>Embryophyta</taxon>
        <taxon>Tracheophyta</taxon>
        <taxon>Spermatophyta</taxon>
        <taxon>Magnoliopsida</taxon>
        <taxon>eudicotyledons</taxon>
        <taxon>Gunneridae</taxon>
        <taxon>Pentapetalae</taxon>
        <taxon>rosids</taxon>
        <taxon>malvids</taxon>
        <taxon>Brassicales</taxon>
        <taxon>Brassicaceae</taxon>
        <taxon>Camelineae</taxon>
        <taxon>Arabidopsis</taxon>
    </lineage>
</organism>